<dbReference type="Proteomes" id="UP001156398">
    <property type="component" value="Unassembled WGS sequence"/>
</dbReference>
<dbReference type="EMBL" id="JAAGKO020000087">
    <property type="protein sequence ID" value="MDI5967394.1"/>
    <property type="molecule type" value="Genomic_DNA"/>
</dbReference>
<dbReference type="InterPro" id="IPR013083">
    <property type="entry name" value="Znf_RING/FYVE/PHD"/>
</dbReference>
<protein>
    <submittedName>
        <fullName evidence="3">UBP-type zinc finger domain-containing protein</fullName>
    </submittedName>
</protein>
<evidence type="ECO:0000313" key="4">
    <source>
        <dbReference type="Proteomes" id="UP001156398"/>
    </source>
</evidence>
<dbReference type="PROSITE" id="PS50271">
    <property type="entry name" value="ZF_UBP"/>
    <property type="match status" value="1"/>
</dbReference>
<name>A0AA90KJ02_9ACTN</name>
<organism evidence="3">
    <name type="scientific">Streptantibioticus silvisoli</name>
    <dbReference type="NCBI Taxonomy" id="2705255"/>
    <lineage>
        <taxon>Bacteria</taxon>
        <taxon>Bacillati</taxon>
        <taxon>Actinomycetota</taxon>
        <taxon>Actinomycetes</taxon>
        <taxon>Kitasatosporales</taxon>
        <taxon>Streptomycetaceae</taxon>
        <taxon>Streptantibioticus</taxon>
    </lineage>
</organism>
<evidence type="ECO:0000313" key="3">
    <source>
        <dbReference type="EMBL" id="MDI5973950.1"/>
    </source>
</evidence>
<feature type="domain" description="UBP-type" evidence="1">
    <location>
        <begin position="10"/>
        <end position="104"/>
    </location>
</feature>
<dbReference type="EMBL" id="JABXJJ020000056">
    <property type="protein sequence ID" value="MDI5973950.1"/>
    <property type="molecule type" value="Genomic_DNA"/>
</dbReference>
<dbReference type="GO" id="GO:0008270">
    <property type="term" value="F:zinc ion binding"/>
    <property type="evidence" value="ECO:0007669"/>
    <property type="project" value="InterPro"/>
</dbReference>
<dbReference type="RefSeq" id="WP_271317827.1">
    <property type="nucleotide sequence ID" value="NZ_JAAGKO020000087.1"/>
</dbReference>
<dbReference type="InterPro" id="IPR001607">
    <property type="entry name" value="Znf_UBP"/>
</dbReference>
<dbReference type="SUPFAM" id="SSF57850">
    <property type="entry name" value="RING/U-box"/>
    <property type="match status" value="1"/>
</dbReference>
<sequence>MTTQEDSAQPICGHLDQARDVAPESSDTCPECVAAGDSWQHLRACPTCGHVGCCDSSRNKHATAHHDTSGHPLIRSLEPGEAWWWCYDDQVAFEVRGVAPLRAA</sequence>
<dbReference type="Pfam" id="PF02148">
    <property type="entry name" value="zf-UBP"/>
    <property type="match status" value="1"/>
</dbReference>
<dbReference type="AlphaFoldDB" id="A0AA90KJ02"/>
<reference evidence="3 4" key="1">
    <citation type="submission" date="2023-05" db="EMBL/GenBank/DDBJ databases">
        <title>Streptantibioticus silvisoli sp. nov., acidotolerant actinomycetes 1 from pine litter.</title>
        <authorList>
            <person name="Swiecimska M."/>
            <person name="Golinska P."/>
            <person name="Sangal V."/>
            <person name="Wachnowicz B."/>
            <person name="Goodfellow M."/>
        </authorList>
    </citation>
    <scope>NUCLEOTIDE SEQUENCE</scope>
    <source>
        <strain evidence="3">SL13</strain>
        <strain evidence="2 4">SL54</strain>
    </source>
</reference>
<gene>
    <name evidence="2" type="ORF">POF43_032515</name>
    <name evidence="3" type="ORF">POF50_032185</name>
</gene>
<proteinExistence type="predicted"/>
<comment type="caution">
    <text evidence="3">The sequence shown here is derived from an EMBL/GenBank/DDBJ whole genome shotgun (WGS) entry which is preliminary data.</text>
</comment>
<dbReference type="Gene3D" id="3.30.40.10">
    <property type="entry name" value="Zinc/RING finger domain, C3HC4 (zinc finger)"/>
    <property type="match status" value="1"/>
</dbReference>
<keyword evidence="4" id="KW-1185">Reference proteome</keyword>
<accession>A0AA90KJ02</accession>
<evidence type="ECO:0000313" key="2">
    <source>
        <dbReference type="EMBL" id="MDI5967394.1"/>
    </source>
</evidence>
<evidence type="ECO:0000259" key="1">
    <source>
        <dbReference type="PROSITE" id="PS50271"/>
    </source>
</evidence>